<keyword evidence="6 10" id="KW-0238">DNA-binding</keyword>
<name>A0A672U8P3_STRHB</name>
<dbReference type="PRINTS" id="PR00027">
    <property type="entry name" value="PAIREDBOX"/>
</dbReference>
<dbReference type="Proteomes" id="UP000472266">
    <property type="component" value="Unplaced"/>
</dbReference>
<evidence type="ECO:0000256" key="3">
    <source>
        <dbReference type="ARBA" id="ARBA00022473"/>
    </source>
</evidence>
<comment type="similarity">
    <text evidence="2">Belongs to the paired homeobox family.</text>
</comment>
<feature type="compositionally biased region" description="Basic and acidic residues" evidence="12">
    <location>
        <begin position="120"/>
        <end position="137"/>
    </location>
</feature>
<protein>
    <submittedName>
        <fullName evidence="15">Paired box 4</fullName>
    </submittedName>
</protein>
<dbReference type="InterPro" id="IPR043565">
    <property type="entry name" value="PAX_fam"/>
</dbReference>
<keyword evidence="16" id="KW-1185">Reference proteome</keyword>
<dbReference type="InterPro" id="IPR009057">
    <property type="entry name" value="Homeodomain-like_sf"/>
</dbReference>
<dbReference type="GeneTree" id="ENSGT00940000161709"/>
<dbReference type="Pfam" id="PF00292">
    <property type="entry name" value="PAX"/>
    <property type="match status" value="1"/>
</dbReference>
<evidence type="ECO:0000256" key="4">
    <source>
        <dbReference type="ARBA" id="ARBA00022724"/>
    </source>
</evidence>
<dbReference type="PROSITE" id="PS50071">
    <property type="entry name" value="HOMEOBOX_2"/>
    <property type="match status" value="1"/>
</dbReference>
<keyword evidence="3" id="KW-0217">Developmental protein</keyword>
<feature type="domain" description="Homeobox" evidence="13">
    <location>
        <begin position="163"/>
        <end position="223"/>
    </location>
</feature>
<dbReference type="InterPro" id="IPR001523">
    <property type="entry name" value="Paired_dom"/>
</dbReference>
<dbReference type="InParanoid" id="A0A672U8P3"/>
<evidence type="ECO:0000256" key="2">
    <source>
        <dbReference type="ARBA" id="ARBA00005733"/>
    </source>
</evidence>
<dbReference type="GO" id="GO:0030858">
    <property type="term" value="P:positive regulation of epithelial cell differentiation"/>
    <property type="evidence" value="ECO:0007669"/>
    <property type="project" value="Ensembl"/>
</dbReference>
<feature type="compositionally biased region" description="Basic and acidic residues" evidence="12">
    <location>
        <begin position="237"/>
        <end position="246"/>
    </location>
</feature>
<dbReference type="AlphaFoldDB" id="A0A672U8P3"/>
<dbReference type="PANTHER" id="PTHR45636:SF8">
    <property type="entry name" value="PAIRED BOX PROTEIN PAX-4"/>
    <property type="match status" value="1"/>
</dbReference>
<dbReference type="CDD" id="cd00086">
    <property type="entry name" value="homeodomain"/>
    <property type="match status" value="1"/>
</dbReference>
<accession>A0A672U8P3</accession>
<dbReference type="InterPro" id="IPR017970">
    <property type="entry name" value="Homeobox_CS"/>
</dbReference>
<feature type="DNA-binding region" description="Homeobox" evidence="10">
    <location>
        <begin position="165"/>
        <end position="224"/>
    </location>
</feature>
<reference evidence="15" key="1">
    <citation type="submission" date="2025-08" db="UniProtKB">
        <authorList>
            <consortium name="Ensembl"/>
        </authorList>
    </citation>
    <scope>IDENTIFICATION</scope>
</reference>
<keyword evidence="7 10" id="KW-0371">Homeobox</keyword>
<evidence type="ECO:0000256" key="10">
    <source>
        <dbReference type="PROSITE-ProRule" id="PRU00108"/>
    </source>
</evidence>
<sequence length="246" mass="27209">MGGVNQLGGLFLNGRPLPACKRRRIIELAARGVRSSDISRSLKVSNGCVSKILGRYYRTGAMGPKAMGGSKPRMATPEVVARIAQMKLEQPSLFAWEIRRQLHAEGICTSNRTPSVSPGRDGKDAQGRAGWWREKQAGRGSKSLPPTKHPAPGSEPGRRLPLSTQHRNRRVFSSQQSEALEREFQKGQYPDTDTRERLAAATQLPDTTIRVWFSNRRAKWRREAKQELEAGGAGDSPRQRGRDGGS</sequence>
<dbReference type="GO" id="GO:0000978">
    <property type="term" value="F:RNA polymerase II cis-regulatory region sequence-specific DNA binding"/>
    <property type="evidence" value="ECO:0007669"/>
    <property type="project" value="Ensembl"/>
</dbReference>
<dbReference type="OMA" id="RYYRTGI"/>
<organism evidence="15 16">
    <name type="scientific">Strigops habroptila</name>
    <name type="common">Kakapo</name>
    <dbReference type="NCBI Taxonomy" id="2489341"/>
    <lineage>
        <taxon>Eukaryota</taxon>
        <taxon>Metazoa</taxon>
        <taxon>Chordata</taxon>
        <taxon>Craniata</taxon>
        <taxon>Vertebrata</taxon>
        <taxon>Euteleostomi</taxon>
        <taxon>Archelosauria</taxon>
        <taxon>Archosauria</taxon>
        <taxon>Dinosauria</taxon>
        <taxon>Saurischia</taxon>
        <taxon>Theropoda</taxon>
        <taxon>Coelurosauria</taxon>
        <taxon>Aves</taxon>
        <taxon>Neognathae</taxon>
        <taxon>Neoaves</taxon>
        <taxon>Telluraves</taxon>
        <taxon>Australaves</taxon>
        <taxon>Psittaciformes</taxon>
        <taxon>Psittacidae</taxon>
        <taxon>Strigops</taxon>
    </lineage>
</organism>
<keyword evidence="4" id="KW-0563">Paired box</keyword>
<feature type="region of interest" description="Disordered" evidence="12">
    <location>
        <begin position="109"/>
        <end position="193"/>
    </location>
</feature>
<keyword evidence="9 10" id="KW-0539">Nucleus</keyword>
<dbReference type="InterPro" id="IPR036388">
    <property type="entry name" value="WH-like_DNA-bd_sf"/>
</dbReference>
<evidence type="ECO:0000256" key="9">
    <source>
        <dbReference type="ARBA" id="ARBA00023242"/>
    </source>
</evidence>
<evidence type="ECO:0000256" key="1">
    <source>
        <dbReference type="ARBA" id="ARBA00004123"/>
    </source>
</evidence>
<dbReference type="PANTHER" id="PTHR45636">
    <property type="entry name" value="PAIRED BOX PROTEIN PAX-6-RELATED-RELATED"/>
    <property type="match status" value="1"/>
</dbReference>
<keyword evidence="5" id="KW-0805">Transcription regulation</keyword>
<evidence type="ECO:0000256" key="8">
    <source>
        <dbReference type="ARBA" id="ARBA00023163"/>
    </source>
</evidence>
<dbReference type="GO" id="GO:0005634">
    <property type="term" value="C:nucleus"/>
    <property type="evidence" value="ECO:0007669"/>
    <property type="project" value="UniProtKB-SubCell"/>
</dbReference>
<dbReference type="GO" id="GO:0001227">
    <property type="term" value="F:DNA-binding transcription repressor activity, RNA polymerase II-specific"/>
    <property type="evidence" value="ECO:0007669"/>
    <property type="project" value="Ensembl"/>
</dbReference>
<dbReference type="Gene3D" id="1.10.10.60">
    <property type="entry name" value="Homeodomain-like"/>
    <property type="match status" value="1"/>
</dbReference>
<evidence type="ECO:0000256" key="11">
    <source>
        <dbReference type="RuleBase" id="RU000682"/>
    </source>
</evidence>
<evidence type="ECO:0000256" key="12">
    <source>
        <dbReference type="SAM" id="MobiDB-lite"/>
    </source>
</evidence>
<dbReference type="PROSITE" id="PS00027">
    <property type="entry name" value="HOMEOBOX_1"/>
    <property type="match status" value="1"/>
</dbReference>
<evidence type="ECO:0000313" key="15">
    <source>
        <dbReference type="Ensembl" id="ENSSHBP00005010973.1"/>
    </source>
</evidence>
<dbReference type="Gene3D" id="1.10.10.10">
    <property type="entry name" value="Winged helix-like DNA-binding domain superfamily/Winged helix DNA-binding domain"/>
    <property type="match status" value="2"/>
</dbReference>
<dbReference type="GO" id="GO:0003309">
    <property type="term" value="P:type B pancreatic cell differentiation"/>
    <property type="evidence" value="ECO:0007669"/>
    <property type="project" value="Ensembl"/>
</dbReference>
<dbReference type="PROSITE" id="PS51057">
    <property type="entry name" value="PAIRED_2"/>
    <property type="match status" value="1"/>
</dbReference>
<dbReference type="SMART" id="SM00389">
    <property type="entry name" value="HOX"/>
    <property type="match status" value="1"/>
</dbReference>
<evidence type="ECO:0000259" key="13">
    <source>
        <dbReference type="PROSITE" id="PS50071"/>
    </source>
</evidence>
<evidence type="ECO:0000256" key="6">
    <source>
        <dbReference type="ARBA" id="ARBA00023125"/>
    </source>
</evidence>
<reference evidence="15" key="2">
    <citation type="submission" date="2025-09" db="UniProtKB">
        <authorList>
            <consortium name="Ensembl"/>
        </authorList>
    </citation>
    <scope>IDENTIFICATION</scope>
</reference>
<evidence type="ECO:0000259" key="14">
    <source>
        <dbReference type="PROSITE" id="PS51057"/>
    </source>
</evidence>
<keyword evidence="8" id="KW-0804">Transcription</keyword>
<proteinExistence type="inferred from homology"/>
<evidence type="ECO:0000313" key="16">
    <source>
        <dbReference type="Proteomes" id="UP000472266"/>
    </source>
</evidence>
<feature type="region of interest" description="Disordered" evidence="12">
    <location>
        <begin position="220"/>
        <end position="246"/>
    </location>
</feature>
<evidence type="ECO:0000256" key="5">
    <source>
        <dbReference type="ARBA" id="ARBA00023015"/>
    </source>
</evidence>
<evidence type="ECO:0000256" key="7">
    <source>
        <dbReference type="ARBA" id="ARBA00023155"/>
    </source>
</evidence>
<feature type="domain" description="Paired" evidence="14">
    <location>
        <begin position="1"/>
        <end position="126"/>
    </location>
</feature>
<comment type="subcellular location">
    <subcellularLocation>
        <location evidence="1 10 11">Nucleus</location>
    </subcellularLocation>
</comment>
<dbReference type="SUPFAM" id="SSF46689">
    <property type="entry name" value="Homeodomain-like"/>
    <property type="match status" value="2"/>
</dbReference>
<dbReference type="Pfam" id="PF00046">
    <property type="entry name" value="Homeodomain"/>
    <property type="match status" value="1"/>
</dbReference>
<gene>
    <name evidence="15" type="primary">PAX4</name>
</gene>
<dbReference type="InterPro" id="IPR001356">
    <property type="entry name" value="HD"/>
</dbReference>
<dbReference type="SMART" id="SM00351">
    <property type="entry name" value="PAX"/>
    <property type="match status" value="1"/>
</dbReference>
<dbReference type="Ensembl" id="ENSSHBT00005013207.1">
    <property type="protein sequence ID" value="ENSSHBP00005010973.1"/>
    <property type="gene ID" value="ENSSHBG00005009543.1"/>
</dbReference>